<evidence type="ECO:0000313" key="3">
    <source>
        <dbReference type="EMBL" id="KAJ7699076.1"/>
    </source>
</evidence>
<comment type="caution">
    <text evidence="3">The sequence shown here is derived from an EMBL/GenBank/DDBJ whole genome shotgun (WGS) entry which is preliminary data.</text>
</comment>
<dbReference type="AlphaFoldDB" id="A0AAD7DVY6"/>
<dbReference type="EMBL" id="JARKIE010000024">
    <property type="protein sequence ID" value="KAJ7699076.1"/>
    <property type="molecule type" value="Genomic_DNA"/>
</dbReference>
<feature type="compositionally biased region" description="Basic residues" evidence="1">
    <location>
        <begin position="78"/>
        <end position="91"/>
    </location>
</feature>
<gene>
    <name evidence="3" type="ORF">B0H17DRAFT_1129599</name>
    <name evidence="2" type="ORF">B0H17DRAFT_1148410</name>
</gene>
<evidence type="ECO:0000313" key="4">
    <source>
        <dbReference type="Proteomes" id="UP001221757"/>
    </source>
</evidence>
<keyword evidence="4" id="KW-1185">Reference proteome</keyword>
<evidence type="ECO:0000256" key="1">
    <source>
        <dbReference type="SAM" id="MobiDB-lite"/>
    </source>
</evidence>
<accession>A0AAD7DVY6</accession>
<name>A0AAD7DVY6_MYCRO</name>
<sequence length="333" mass="37781">MHKATLKPPRIVYEGSRMGAAIVPKFLITSRFASRASERKKCGYARTVAMPEWSHHHFSHHYTHDATSHFSTSTTSRHPQKPRLLRQRHPNSHSVNDIHDLVPPTKAPDCSANAMLTATLSTTSTTDRATQRHRATHQSPRLLCRRYQSPSMTALTRPSTPAPCSPAVVDRERRVRVLQMASAQHDLRLSVVGSAIRKAGFRSTIEAIHTIGASRNRELKQWLSRYVPQTQPKPSGPPKQSYYERRRAELVERTAKVTALLELRTRGLKAKRRWPRYHPAPGKENVRIKEAERRERMRAAAEAEANKQARAARVAMLVRLRTAVPIARKGKKI</sequence>
<dbReference type="Proteomes" id="UP001221757">
    <property type="component" value="Unassembled WGS sequence"/>
</dbReference>
<evidence type="ECO:0000313" key="2">
    <source>
        <dbReference type="EMBL" id="KAJ7645715.1"/>
    </source>
</evidence>
<organism evidence="3 4">
    <name type="scientific">Mycena rosella</name>
    <name type="common">Pink bonnet</name>
    <name type="synonym">Agaricus rosellus</name>
    <dbReference type="NCBI Taxonomy" id="1033263"/>
    <lineage>
        <taxon>Eukaryota</taxon>
        <taxon>Fungi</taxon>
        <taxon>Dikarya</taxon>
        <taxon>Basidiomycota</taxon>
        <taxon>Agaricomycotina</taxon>
        <taxon>Agaricomycetes</taxon>
        <taxon>Agaricomycetidae</taxon>
        <taxon>Agaricales</taxon>
        <taxon>Marasmiineae</taxon>
        <taxon>Mycenaceae</taxon>
        <taxon>Mycena</taxon>
    </lineage>
</organism>
<protein>
    <submittedName>
        <fullName evidence="3">Uncharacterized protein</fullName>
    </submittedName>
</protein>
<dbReference type="EMBL" id="JARKIE010000397">
    <property type="protein sequence ID" value="KAJ7645715.1"/>
    <property type="molecule type" value="Genomic_DNA"/>
</dbReference>
<reference evidence="3" key="1">
    <citation type="submission" date="2023-03" db="EMBL/GenBank/DDBJ databases">
        <title>Massive genome expansion in bonnet fungi (Mycena s.s.) driven by repeated elements and novel gene families across ecological guilds.</title>
        <authorList>
            <consortium name="Lawrence Berkeley National Laboratory"/>
            <person name="Harder C.B."/>
            <person name="Miyauchi S."/>
            <person name="Viragh M."/>
            <person name="Kuo A."/>
            <person name="Thoen E."/>
            <person name="Andreopoulos B."/>
            <person name="Lu D."/>
            <person name="Skrede I."/>
            <person name="Drula E."/>
            <person name="Henrissat B."/>
            <person name="Morin E."/>
            <person name="Kohler A."/>
            <person name="Barry K."/>
            <person name="LaButti K."/>
            <person name="Morin E."/>
            <person name="Salamov A."/>
            <person name="Lipzen A."/>
            <person name="Mereny Z."/>
            <person name="Hegedus B."/>
            <person name="Baldrian P."/>
            <person name="Stursova M."/>
            <person name="Weitz H."/>
            <person name="Taylor A."/>
            <person name="Grigoriev I.V."/>
            <person name="Nagy L.G."/>
            <person name="Martin F."/>
            <person name="Kauserud H."/>
        </authorList>
    </citation>
    <scope>NUCLEOTIDE SEQUENCE</scope>
    <source>
        <strain evidence="3">CBHHK067</strain>
    </source>
</reference>
<feature type="region of interest" description="Disordered" evidence="1">
    <location>
        <begin position="67"/>
        <end position="104"/>
    </location>
</feature>
<proteinExistence type="predicted"/>